<sequence length="482" mass="54708">MYSPSFPLEIWSQTVSWLPMSDKKSLLGVSRFFHSAALPFVFSSVKIYVLGGYETLQMLDTNNETFAYEVETKLTRRSCEILLHIVASPGFARLVKDMTLVVYTEYPACYEILTLTKALGVLHNLRALRCYGSDLSKHAFEEILQAVPPTIERILYSTIISLDLTANLPNLECLEYRNTMYFPEDGASDLPLSPPPPNNTLTNLNFHSLIHTRLKALAIDAVWVTRIPIWVYNQLVSLEINSDRLAHPINIDFICHHCPILEDLSATGEIWVGLCLSLPAETTFPRLQSLRLSCEGFNGDGDPKAEHFAALSLFLRAHRNLRRLYLRFPDARWCQIRSLLGDIQAFRNLDALGIHAGSDALSEGDLEHLVTHIPLTPKALQLSMAWNTNTGSHVPIIMNALSALPNLQFLHIYGTYSRLPFSPEELALDLKGLRRVGLTRALWDIERNGSEFEGCKWPRWKIKFFSESDFDDADDAWLFKYH</sequence>
<organism evidence="1 2">
    <name type="scientific">Leucocoprinus leucothites</name>
    <dbReference type="NCBI Taxonomy" id="201217"/>
    <lineage>
        <taxon>Eukaryota</taxon>
        <taxon>Fungi</taxon>
        <taxon>Dikarya</taxon>
        <taxon>Basidiomycota</taxon>
        <taxon>Agaricomycotina</taxon>
        <taxon>Agaricomycetes</taxon>
        <taxon>Agaricomycetidae</taxon>
        <taxon>Agaricales</taxon>
        <taxon>Agaricineae</taxon>
        <taxon>Agaricaceae</taxon>
        <taxon>Leucocoprinus</taxon>
    </lineage>
</organism>
<evidence type="ECO:0008006" key="3">
    <source>
        <dbReference type="Google" id="ProtNLM"/>
    </source>
</evidence>
<dbReference type="Gene3D" id="3.80.10.10">
    <property type="entry name" value="Ribonuclease Inhibitor"/>
    <property type="match status" value="1"/>
</dbReference>
<gene>
    <name evidence="1" type="ORF">D9756_005485</name>
</gene>
<dbReference type="Proteomes" id="UP000559027">
    <property type="component" value="Unassembled WGS sequence"/>
</dbReference>
<dbReference type="InterPro" id="IPR032675">
    <property type="entry name" value="LRR_dom_sf"/>
</dbReference>
<name>A0A8H5G040_9AGAR</name>
<dbReference type="SUPFAM" id="SSF52047">
    <property type="entry name" value="RNI-like"/>
    <property type="match status" value="1"/>
</dbReference>
<keyword evidence="2" id="KW-1185">Reference proteome</keyword>
<proteinExistence type="predicted"/>
<protein>
    <recommendedName>
        <fullName evidence="3">F-box domain-containing protein</fullName>
    </recommendedName>
</protein>
<evidence type="ECO:0000313" key="2">
    <source>
        <dbReference type="Proteomes" id="UP000559027"/>
    </source>
</evidence>
<comment type="caution">
    <text evidence="1">The sequence shown here is derived from an EMBL/GenBank/DDBJ whole genome shotgun (WGS) entry which is preliminary data.</text>
</comment>
<accession>A0A8H5G040</accession>
<dbReference type="AlphaFoldDB" id="A0A8H5G040"/>
<reference evidence="1 2" key="1">
    <citation type="journal article" date="2020" name="ISME J.">
        <title>Uncovering the hidden diversity of litter-decomposition mechanisms in mushroom-forming fungi.</title>
        <authorList>
            <person name="Floudas D."/>
            <person name="Bentzer J."/>
            <person name="Ahren D."/>
            <person name="Johansson T."/>
            <person name="Persson P."/>
            <person name="Tunlid A."/>
        </authorList>
    </citation>
    <scope>NUCLEOTIDE SEQUENCE [LARGE SCALE GENOMIC DNA]</scope>
    <source>
        <strain evidence="1 2">CBS 146.42</strain>
    </source>
</reference>
<dbReference type="EMBL" id="JAACJO010000008">
    <property type="protein sequence ID" value="KAF5355003.1"/>
    <property type="molecule type" value="Genomic_DNA"/>
</dbReference>
<dbReference type="OrthoDB" id="3238099at2759"/>
<evidence type="ECO:0000313" key="1">
    <source>
        <dbReference type="EMBL" id="KAF5355003.1"/>
    </source>
</evidence>